<name>A0A9P6EW94_9FUNG</name>
<organism evidence="2 3">
    <name type="scientific">Mortierella hygrophila</name>
    <dbReference type="NCBI Taxonomy" id="979708"/>
    <lineage>
        <taxon>Eukaryota</taxon>
        <taxon>Fungi</taxon>
        <taxon>Fungi incertae sedis</taxon>
        <taxon>Mucoromycota</taxon>
        <taxon>Mortierellomycotina</taxon>
        <taxon>Mortierellomycetes</taxon>
        <taxon>Mortierellales</taxon>
        <taxon>Mortierellaceae</taxon>
        <taxon>Mortierella</taxon>
    </lineage>
</organism>
<keyword evidence="3" id="KW-1185">Reference proteome</keyword>
<reference evidence="2" key="1">
    <citation type="journal article" date="2020" name="Fungal Divers.">
        <title>Resolving the Mortierellaceae phylogeny through synthesis of multi-gene phylogenetics and phylogenomics.</title>
        <authorList>
            <person name="Vandepol N."/>
            <person name="Liber J."/>
            <person name="Desiro A."/>
            <person name="Na H."/>
            <person name="Kennedy M."/>
            <person name="Barry K."/>
            <person name="Grigoriev I.V."/>
            <person name="Miller A.N."/>
            <person name="O'Donnell K."/>
            <person name="Stajich J.E."/>
            <person name="Bonito G."/>
        </authorList>
    </citation>
    <scope>NUCLEOTIDE SEQUENCE</scope>
    <source>
        <strain evidence="2">NRRL 2591</strain>
    </source>
</reference>
<sequence>FQSNMSSTGAIITAFGQGSIMITFYDNLQNPVDSQSITGRKSGSYKWSINPLNIGGLQKYSFSIENKGFLMAQVNWDGQTQNLTSGANTIAFDLWNSKSFTPSKTDAPPAQHVGGVTLLEQP</sequence>
<evidence type="ECO:0000313" key="2">
    <source>
        <dbReference type="EMBL" id="KAF9536669.1"/>
    </source>
</evidence>
<evidence type="ECO:0000256" key="1">
    <source>
        <dbReference type="SAM" id="MobiDB-lite"/>
    </source>
</evidence>
<protein>
    <submittedName>
        <fullName evidence="2">Uncharacterized protein</fullName>
    </submittedName>
</protein>
<comment type="caution">
    <text evidence="2">The sequence shown here is derived from an EMBL/GenBank/DDBJ whole genome shotgun (WGS) entry which is preliminary data.</text>
</comment>
<feature type="region of interest" description="Disordered" evidence="1">
    <location>
        <begin position="102"/>
        <end position="122"/>
    </location>
</feature>
<dbReference type="EMBL" id="JAAAXW010000600">
    <property type="protein sequence ID" value="KAF9536669.1"/>
    <property type="molecule type" value="Genomic_DNA"/>
</dbReference>
<proteinExistence type="predicted"/>
<accession>A0A9P6EW94</accession>
<dbReference type="Proteomes" id="UP000723463">
    <property type="component" value="Unassembled WGS sequence"/>
</dbReference>
<feature type="non-terminal residue" evidence="2">
    <location>
        <position position="1"/>
    </location>
</feature>
<dbReference type="AlphaFoldDB" id="A0A9P6EW94"/>
<evidence type="ECO:0000313" key="3">
    <source>
        <dbReference type="Proteomes" id="UP000723463"/>
    </source>
</evidence>
<gene>
    <name evidence="2" type="ORF">EC957_010168</name>
</gene>